<dbReference type="PANTHER" id="PTHR40626">
    <property type="entry name" value="MIP31509P"/>
    <property type="match status" value="1"/>
</dbReference>
<protein>
    <recommendedName>
        <fullName evidence="8">Xylanolytic transcriptional activator regulatory domain-containing protein</fullName>
    </recommendedName>
</protein>
<reference evidence="9 10" key="1">
    <citation type="submission" date="2019-06" db="EMBL/GenBank/DDBJ databases">
        <authorList>
            <person name="Broberg M."/>
        </authorList>
    </citation>
    <scope>NUCLEOTIDE SEQUENCE [LARGE SCALE GENOMIC DNA]</scope>
</reference>
<feature type="chain" id="PRO_5045347109" description="Xylanolytic transcriptional activator regulatory domain-containing protein" evidence="7">
    <location>
        <begin position="22"/>
        <end position="424"/>
    </location>
</feature>
<evidence type="ECO:0000256" key="7">
    <source>
        <dbReference type="SAM" id="SignalP"/>
    </source>
</evidence>
<keyword evidence="10" id="KW-1185">Reference proteome</keyword>
<keyword evidence="7" id="KW-0732">Signal</keyword>
<evidence type="ECO:0000256" key="1">
    <source>
        <dbReference type="ARBA" id="ARBA00004123"/>
    </source>
</evidence>
<gene>
    <name evidence="9" type="ORF">CLO192961_LOCUS482989</name>
</gene>
<dbReference type="InterPro" id="IPR007219">
    <property type="entry name" value="XnlR_reg_dom"/>
</dbReference>
<name>A0ABY6V5U2_BIOOC</name>
<accession>A0ABY6V5U2</accession>
<dbReference type="Pfam" id="PF04082">
    <property type="entry name" value="Fungal_trans"/>
    <property type="match status" value="1"/>
</dbReference>
<proteinExistence type="predicted"/>
<organism evidence="9 10">
    <name type="scientific">Bionectria ochroleuca</name>
    <name type="common">Gliocladium roseum</name>
    <dbReference type="NCBI Taxonomy" id="29856"/>
    <lineage>
        <taxon>Eukaryota</taxon>
        <taxon>Fungi</taxon>
        <taxon>Dikarya</taxon>
        <taxon>Ascomycota</taxon>
        <taxon>Pezizomycotina</taxon>
        <taxon>Sordariomycetes</taxon>
        <taxon>Hypocreomycetidae</taxon>
        <taxon>Hypocreales</taxon>
        <taxon>Bionectriaceae</taxon>
        <taxon>Clonostachys</taxon>
    </lineage>
</organism>
<comment type="subcellular location">
    <subcellularLocation>
        <location evidence="1">Nucleus</location>
    </subcellularLocation>
</comment>
<evidence type="ECO:0000256" key="6">
    <source>
        <dbReference type="ARBA" id="ARBA00023242"/>
    </source>
</evidence>
<keyword evidence="4" id="KW-0863">Zinc-finger</keyword>
<comment type="caution">
    <text evidence="9">The sequence shown here is derived from an EMBL/GenBank/DDBJ whole genome shotgun (WGS) entry which is preliminary data.</text>
</comment>
<feature type="signal peptide" evidence="7">
    <location>
        <begin position="1"/>
        <end position="21"/>
    </location>
</feature>
<keyword evidence="3" id="KW-0677">Repeat</keyword>
<feature type="domain" description="Xylanolytic transcriptional activator regulatory" evidence="8">
    <location>
        <begin position="4"/>
        <end position="130"/>
    </location>
</feature>
<keyword evidence="5" id="KW-0862">Zinc</keyword>
<evidence type="ECO:0000256" key="4">
    <source>
        <dbReference type="ARBA" id="ARBA00022771"/>
    </source>
</evidence>
<evidence type="ECO:0000256" key="5">
    <source>
        <dbReference type="ARBA" id="ARBA00022833"/>
    </source>
</evidence>
<evidence type="ECO:0000256" key="2">
    <source>
        <dbReference type="ARBA" id="ARBA00022723"/>
    </source>
</evidence>
<sequence length="424" mass="47306">MCPLWAAQTQLLLTWYAIFSGEEDIVSTAMVDYGFFTLVYRSTRRGLDQKAPRSTDMPWKEWAFWESWKRVLGAIFIISTLSVVMFDVNPSFNTVHDLDFDTLDDERLWNAVSEAEWRGLRTLPRENDRRSIRDVVTGLVSGDATEPCQEPYHISALTTLIVIYGIVVYIWQATTVAETFEPLGQSPTAQPNALASALLHTASQALARCHELLSQACANRGSALGDRMETSLLFNCQCVLRIAYIRMFTSTSILSRPSFVAFDDAAVESAISHFVSGSEKRRPGILKAVEAAFEGFRVSVNMGHMLVRKTAALRWSLEHAVAGWDCALFVTKWVHSVEIDALNGVPPDAEESRLLTSVREVLEEADYEALNDTSLAAGLAKTWSAFLNDVWVWGITPRMGSMLSQLATAYEGVYDKHRGSRVIS</sequence>
<dbReference type="InterPro" id="IPR051059">
    <property type="entry name" value="VerF-like"/>
</dbReference>
<dbReference type="Proteomes" id="UP000766486">
    <property type="component" value="Unassembled WGS sequence"/>
</dbReference>
<evidence type="ECO:0000256" key="3">
    <source>
        <dbReference type="ARBA" id="ARBA00022737"/>
    </source>
</evidence>
<dbReference type="PANTHER" id="PTHR40626:SF34">
    <property type="entry name" value="ZINC FINGER PROTEIN YGR067C"/>
    <property type="match status" value="1"/>
</dbReference>
<evidence type="ECO:0000313" key="10">
    <source>
        <dbReference type="Proteomes" id="UP000766486"/>
    </source>
</evidence>
<keyword evidence="6" id="KW-0539">Nucleus</keyword>
<keyword evidence="2" id="KW-0479">Metal-binding</keyword>
<dbReference type="EMBL" id="CABFNS010001040">
    <property type="protein sequence ID" value="VUC37789.1"/>
    <property type="molecule type" value="Genomic_DNA"/>
</dbReference>
<evidence type="ECO:0000259" key="8">
    <source>
        <dbReference type="Pfam" id="PF04082"/>
    </source>
</evidence>
<evidence type="ECO:0000313" key="9">
    <source>
        <dbReference type="EMBL" id="VUC37789.1"/>
    </source>
</evidence>